<dbReference type="EMBL" id="HG690580">
    <property type="protein sequence ID" value="CDI74870.1"/>
    <property type="molecule type" value="Genomic_DNA"/>
</dbReference>
<dbReference type="AlphaFoldDB" id="U6G3V7"/>
<evidence type="ECO:0008006" key="4">
    <source>
        <dbReference type="Google" id="ProtNLM"/>
    </source>
</evidence>
<proteinExistence type="predicted"/>
<evidence type="ECO:0000313" key="3">
    <source>
        <dbReference type="Proteomes" id="UP000018201"/>
    </source>
</evidence>
<evidence type="ECO:0000256" key="1">
    <source>
        <dbReference type="SAM" id="Phobius"/>
    </source>
</evidence>
<gene>
    <name evidence="2" type="ORF">EPH_0003680</name>
</gene>
<feature type="transmembrane region" description="Helical" evidence="1">
    <location>
        <begin position="255"/>
        <end position="278"/>
    </location>
</feature>
<evidence type="ECO:0000313" key="2">
    <source>
        <dbReference type="EMBL" id="CDI74870.1"/>
    </source>
</evidence>
<feature type="transmembrane region" description="Helical" evidence="1">
    <location>
        <begin position="222"/>
        <end position="249"/>
    </location>
</feature>
<organism evidence="2 3">
    <name type="scientific">Eimeria praecox</name>
    <dbReference type="NCBI Taxonomy" id="51316"/>
    <lineage>
        <taxon>Eukaryota</taxon>
        <taxon>Sar</taxon>
        <taxon>Alveolata</taxon>
        <taxon>Apicomplexa</taxon>
        <taxon>Conoidasida</taxon>
        <taxon>Coccidia</taxon>
        <taxon>Eucoccidiorida</taxon>
        <taxon>Eimeriorina</taxon>
        <taxon>Eimeriidae</taxon>
        <taxon>Eimeria</taxon>
    </lineage>
</organism>
<dbReference type="Proteomes" id="UP000018201">
    <property type="component" value="Unassembled WGS sequence"/>
</dbReference>
<keyword evidence="1" id="KW-1133">Transmembrane helix</keyword>
<name>U6G3V7_9EIME</name>
<accession>U6G3V7</accession>
<protein>
    <recommendedName>
        <fullName evidence="4">Transmembrane protein</fullName>
    </recommendedName>
</protein>
<keyword evidence="3" id="KW-1185">Reference proteome</keyword>
<sequence length="297" mass="31890">MLRGTSLFSKWSSNAITVLSVFLANASWMEFFNFSCTGDAGSAFITAVQETRFLAACGSFVAPATKRMWLLGGISGLLGAITVGVLIAAFSALNPFDDILPLPQELFRLLRKKGKEEPSILLDIMTAIMTDKQRNLAAAFIHTAAISVVGSFPMELTQPMAGLHSTLQSSSSYEVLRAVSLLFDTFVAEFLCCFIVYSVSSVFTLAGFYLELRHAQRLNLAVLLLAVAAGLPFCTVVGGPMLGVSFAGLVAGSRLDPWCFVLTASADFLAAVSAAHCVRPVQHAFRSLRTLDIKKVT</sequence>
<reference evidence="2" key="2">
    <citation type="submission" date="2013-10" db="EMBL/GenBank/DDBJ databases">
        <authorList>
            <person name="Aslett M."/>
        </authorList>
    </citation>
    <scope>NUCLEOTIDE SEQUENCE [LARGE SCALE GENOMIC DNA]</scope>
    <source>
        <strain evidence="2">Houghton</strain>
    </source>
</reference>
<keyword evidence="1" id="KW-0472">Membrane</keyword>
<feature type="transmembrane region" description="Helical" evidence="1">
    <location>
        <begin position="186"/>
        <end position="210"/>
    </location>
</feature>
<feature type="transmembrane region" description="Helical" evidence="1">
    <location>
        <begin position="69"/>
        <end position="93"/>
    </location>
</feature>
<reference evidence="2" key="1">
    <citation type="submission" date="2013-10" db="EMBL/GenBank/DDBJ databases">
        <title>Genomic analysis of the causative agents of coccidiosis in chickens.</title>
        <authorList>
            <person name="Reid A.J."/>
            <person name="Blake D."/>
            <person name="Billington K."/>
            <person name="Browne H."/>
            <person name="Dunn M."/>
            <person name="Hung S."/>
            <person name="Kawahara F."/>
            <person name="Miranda-Saavedra D."/>
            <person name="Mourier T."/>
            <person name="Nagra H."/>
            <person name="Otto T.D."/>
            <person name="Rawlings N."/>
            <person name="Sanchez A."/>
            <person name="Sanders M."/>
            <person name="Subramaniam C."/>
            <person name="Tay Y."/>
            <person name="Dear P."/>
            <person name="Doerig C."/>
            <person name="Gruber A."/>
            <person name="Parkinson J."/>
            <person name="Shirley M."/>
            <person name="Wan K.L."/>
            <person name="Berriman M."/>
            <person name="Tomley F."/>
            <person name="Pain A."/>
        </authorList>
    </citation>
    <scope>NUCLEOTIDE SEQUENCE [LARGE SCALE GENOMIC DNA]</scope>
    <source>
        <strain evidence="2">Houghton</strain>
    </source>
</reference>
<dbReference type="VEuPathDB" id="ToxoDB:EPH_0003680"/>
<keyword evidence="1" id="KW-0812">Transmembrane</keyword>
<dbReference type="OrthoDB" id="347010at2759"/>